<evidence type="ECO:0000256" key="2">
    <source>
        <dbReference type="ARBA" id="ARBA00022679"/>
    </source>
</evidence>
<evidence type="ECO:0000256" key="5">
    <source>
        <dbReference type="ARBA" id="ARBA00022840"/>
    </source>
</evidence>
<evidence type="ECO:0000313" key="8">
    <source>
        <dbReference type="EnsemblMetazoa" id="ENSAATROPP000496"/>
    </source>
</evidence>
<dbReference type="SUPFAM" id="SSF56104">
    <property type="entry name" value="SAICAR synthase-like"/>
    <property type="match status" value="1"/>
</dbReference>
<feature type="region of interest" description="Disordered" evidence="7">
    <location>
        <begin position="316"/>
        <end position="416"/>
    </location>
</feature>
<dbReference type="GO" id="GO:0046854">
    <property type="term" value="P:phosphatidylinositol phosphate biosynthetic process"/>
    <property type="evidence" value="ECO:0007669"/>
    <property type="project" value="TreeGrafter"/>
</dbReference>
<dbReference type="GO" id="GO:0032958">
    <property type="term" value="P:inositol phosphate biosynthetic process"/>
    <property type="evidence" value="ECO:0007669"/>
    <property type="project" value="InterPro"/>
</dbReference>
<evidence type="ECO:0000256" key="3">
    <source>
        <dbReference type="ARBA" id="ARBA00022741"/>
    </source>
</evidence>
<protein>
    <recommendedName>
        <fullName evidence="6">Kinase</fullName>
        <ecNumber evidence="6">2.7.-.-</ecNumber>
    </recommendedName>
</protein>
<evidence type="ECO:0000256" key="7">
    <source>
        <dbReference type="SAM" id="MobiDB-lite"/>
    </source>
</evidence>
<dbReference type="Proteomes" id="UP000075880">
    <property type="component" value="Unassembled WGS sequence"/>
</dbReference>
<feature type="region of interest" description="Disordered" evidence="7">
    <location>
        <begin position="251"/>
        <end position="279"/>
    </location>
</feature>
<dbReference type="AlphaFoldDB" id="A0AAG5CNX6"/>
<reference evidence="8" key="1">
    <citation type="submission" date="2024-04" db="UniProtKB">
        <authorList>
            <consortium name="EnsemblMetazoa"/>
        </authorList>
    </citation>
    <scope>IDENTIFICATION</scope>
    <source>
        <strain evidence="8">EBRO</strain>
    </source>
</reference>
<feature type="compositionally biased region" description="Polar residues" evidence="7">
    <location>
        <begin position="347"/>
        <end position="356"/>
    </location>
</feature>
<feature type="compositionally biased region" description="Polar residues" evidence="7">
    <location>
        <begin position="116"/>
        <end position="127"/>
    </location>
</feature>
<keyword evidence="9" id="KW-1185">Reference proteome</keyword>
<comment type="similarity">
    <text evidence="1 6">Belongs to the inositol phosphokinase (IPK) family.</text>
</comment>
<dbReference type="GO" id="GO:0005524">
    <property type="term" value="F:ATP binding"/>
    <property type="evidence" value="ECO:0007669"/>
    <property type="project" value="UniProtKB-KW"/>
</dbReference>
<dbReference type="InterPro" id="IPR038286">
    <property type="entry name" value="IPK_sf"/>
</dbReference>
<accession>A0AAG5CNX6</accession>
<keyword evidence="5" id="KW-0067">ATP-binding</keyword>
<feature type="region of interest" description="Disordered" evidence="7">
    <location>
        <begin position="1"/>
        <end position="26"/>
    </location>
</feature>
<dbReference type="PANTHER" id="PTHR12400">
    <property type="entry name" value="INOSITOL POLYPHOSPHATE KINASE"/>
    <property type="match status" value="1"/>
</dbReference>
<evidence type="ECO:0000256" key="4">
    <source>
        <dbReference type="ARBA" id="ARBA00022777"/>
    </source>
</evidence>
<feature type="compositionally biased region" description="Basic and acidic residues" evidence="7">
    <location>
        <begin position="382"/>
        <end position="399"/>
    </location>
</feature>
<dbReference type="GO" id="GO:0000828">
    <property type="term" value="F:inositol hexakisphosphate kinase activity"/>
    <property type="evidence" value="ECO:0007669"/>
    <property type="project" value="TreeGrafter"/>
</dbReference>
<dbReference type="PANTHER" id="PTHR12400:SF97">
    <property type="entry name" value="KINASE"/>
    <property type="match status" value="1"/>
</dbReference>
<keyword evidence="3" id="KW-0547">Nucleotide-binding</keyword>
<feature type="region of interest" description="Disordered" evidence="7">
    <location>
        <begin position="116"/>
        <end position="142"/>
    </location>
</feature>
<keyword evidence="4 6" id="KW-0418">Kinase</keyword>
<name>A0AAG5CNX6_ANOAO</name>
<dbReference type="Pfam" id="PF03770">
    <property type="entry name" value="IPK"/>
    <property type="match status" value="1"/>
</dbReference>
<dbReference type="InterPro" id="IPR005522">
    <property type="entry name" value="IPK"/>
</dbReference>
<dbReference type="Gene3D" id="3.30.470.160">
    <property type="entry name" value="Inositol polyphosphate kinase"/>
    <property type="match status" value="1"/>
</dbReference>
<keyword evidence="2 6" id="KW-0808">Transferase</keyword>
<dbReference type="FunFam" id="3.30.470.160:FF:000001">
    <property type="entry name" value="Kinase"/>
    <property type="match status" value="1"/>
</dbReference>
<evidence type="ECO:0000313" key="9">
    <source>
        <dbReference type="Proteomes" id="UP000075880"/>
    </source>
</evidence>
<dbReference type="GO" id="GO:0005737">
    <property type="term" value="C:cytoplasm"/>
    <property type="evidence" value="ECO:0007669"/>
    <property type="project" value="TreeGrafter"/>
</dbReference>
<sequence>MAYRCPRSSLWPPAPSDVTTPTLASSATVPPAAAAIAAAGEEASRPPPASVGPTRAGTVVCDLIGKFESTSTDGTADVKVTANSCRDSDSSLIAYSGGCPGGRGADRFRETLTGNRSECTDKTTGTASMGGGGVSDERSGEMPEMDASVHRGRKRQRKTVVYSRLCLDDAMMFEGDSLLRRDSGKTNGSGEDAVEEDASRRSWCSGGRTEVIRFPCVERLIELYANIIRQKEAEVQRFMSSIVREGDTSRLDKAGPVTVGGREWECAPNGSELRQGDIRKERALPASVSLESLPSTTTTSPKTVLLAADLKGDGKHASPILPIDVVGRTGRSEENPSPDAQSDEGWRSSTHQSPYGSSDEEERQLTRAEQEHSALNVTEQNVPRDQESTDTMKNRDKVTRSASSDSALGLDEELSQQEQQQMIASVGKVRRLTLGVSDIPLRSALLPVPEPATLPSPTSAPTGASEHCPMVVRSKMILEAQLIELPLAADGAADGPQHQQLGCPPSTSVSRRESAQSYISDTAEGVRYVRTPSVVVSDYSDDTMCGITLEEIEYFRRHRLRRGSADCESDISAASSCSNLNYCGSSISALEGCEYQCGLRTPERKVSDCSTCSTVSCDEDEGYSVVRSKLANLALPAGGTARATTEEASSATERNLATAEGADVRICSKKKPSGWRKLRNIVQWTPFFQTYKKQRYPWVQLAGHQGNFKAGPDQGTVLKKLCPKEEKCFKVLMKDVLRPYVPEYKGQVNSEDGESTYIQLQDLLSDFYQPCVMDCKIGVRTYLEEELSKAKEKPKLRKDMYEKMIQIDQNAPTEEEHRAKGVTKPRYMVWRETISSTSTLGFRIEGIKKSDGTSSKDFKTTKSRDQICDAFREFTEGFPHAMPKYIQRLKAIRATLEYSEFFKGHEVIGSSLLFVHDRHKASVWLIDFAKTVILPENVTITHDSKWKVGNHEDGYLIGINNLIEIFSEVHDRQTMQSLTERIPRLSLPADANGLCATDLDTQRVSEIPSITSPTSSGQCTGEINCVNNNNNYGCKTDDQPCVGGSAATETSLRDCVGSNLS</sequence>
<dbReference type="EC" id="2.7.-.-" evidence="6"/>
<organism evidence="8 9">
    <name type="scientific">Anopheles atroparvus</name>
    <name type="common">European mosquito</name>
    <dbReference type="NCBI Taxonomy" id="41427"/>
    <lineage>
        <taxon>Eukaryota</taxon>
        <taxon>Metazoa</taxon>
        <taxon>Ecdysozoa</taxon>
        <taxon>Arthropoda</taxon>
        <taxon>Hexapoda</taxon>
        <taxon>Insecta</taxon>
        <taxon>Pterygota</taxon>
        <taxon>Neoptera</taxon>
        <taxon>Endopterygota</taxon>
        <taxon>Diptera</taxon>
        <taxon>Nematocera</taxon>
        <taxon>Culicoidea</taxon>
        <taxon>Culicidae</taxon>
        <taxon>Anophelinae</taxon>
        <taxon>Anopheles</taxon>
    </lineage>
</organism>
<proteinExistence type="inferred from homology"/>
<dbReference type="EnsemblMetazoa" id="ENSAATROPT000523">
    <property type="protein sequence ID" value="ENSAATROPP000496"/>
    <property type="gene ID" value="ENSAATROPG000424"/>
</dbReference>
<feature type="compositionally biased region" description="Basic and acidic residues" evidence="7">
    <location>
        <begin position="363"/>
        <end position="372"/>
    </location>
</feature>
<evidence type="ECO:0000256" key="6">
    <source>
        <dbReference type="RuleBase" id="RU363090"/>
    </source>
</evidence>
<evidence type="ECO:0000256" key="1">
    <source>
        <dbReference type="ARBA" id="ARBA00007374"/>
    </source>
</evidence>
<dbReference type="GO" id="GO:0005634">
    <property type="term" value="C:nucleus"/>
    <property type="evidence" value="ECO:0007669"/>
    <property type="project" value="TreeGrafter"/>
</dbReference>